<dbReference type="Pfam" id="PF02541">
    <property type="entry name" value="Ppx-GppA"/>
    <property type="match status" value="1"/>
</dbReference>
<protein>
    <recommendedName>
        <fullName evidence="3">Exopolyphosphatase</fullName>
        <ecNumber evidence="2">3.6.1.11</ecNumber>
    </recommendedName>
</protein>
<dbReference type="PANTHER" id="PTHR30005:SF0">
    <property type="entry name" value="RETROGRADE REGULATION PROTEIN 2"/>
    <property type="match status" value="1"/>
</dbReference>
<dbReference type="Gene3D" id="3.30.420.40">
    <property type="match status" value="1"/>
</dbReference>
<dbReference type="HOGENOM" id="CLU_025908_4_2_0"/>
<dbReference type="SUPFAM" id="SSF109604">
    <property type="entry name" value="HD-domain/PDEase-like"/>
    <property type="match status" value="1"/>
</dbReference>
<dbReference type="RefSeq" id="WP_011521838.1">
    <property type="nucleotide sequence ID" value="NC_008009.1"/>
</dbReference>
<sequence length="505" mass="56585">MPTFAAVDIGSNSVRLKIAALNRRRLETLFEDREVTRLGESVFRAGLLDPRAMEQTVKVLRRFHRAVQQHGADRVRVVATSALRDARNGNAFLQWVRASTGWQCEVISGLEEGRLIHLGVMAGSRIKSSPMLLIDLGGGSCELTISVKEQIEKIVSLPLGAVRLTKQFLEHDPPKKKELKELRAFIAEEIGRVAKQMLQAKVKMTVATSGTPAALSDMWAARERKHTTTVPRAGLLELTHELSRMTLAQRRTVQGVGTRRAEIIIAGAVVFSELLTHLKLGSFRYLPLGLRDGMLAQMAAEHDQRADLRTRLVAEREKSVYDLGTHFGVDHRHAERVRDHAVRLFQALKPVHGLPSQYEQWVAAASMLAEVGSFINRSGRHRHTYYVISNSEIFGYTVQQRRVIAAIARFVGGSKPTLQSRQLRVLSPQDRPLIPRAVLLLRMARALEQGRRGAVKGIKARVEADRVLLAVDERSTGAELEIWALRKERAYFREVFGRDLLCAEP</sequence>
<evidence type="ECO:0000313" key="8">
    <source>
        <dbReference type="EMBL" id="ABF40036.1"/>
    </source>
</evidence>
<dbReference type="InterPro" id="IPR022371">
    <property type="entry name" value="Exopolyphosphatase"/>
</dbReference>
<dbReference type="PIRSF" id="PIRSF001267">
    <property type="entry name" value="Pyrophosphatase_GppA_Ppx"/>
    <property type="match status" value="1"/>
</dbReference>
<dbReference type="KEGG" id="aba:Acid345_1033"/>
<dbReference type="InterPro" id="IPR048950">
    <property type="entry name" value="Ppx_GppA_C"/>
</dbReference>
<dbReference type="PANTHER" id="PTHR30005">
    <property type="entry name" value="EXOPOLYPHOSPHATASE"/>
    <property type="match status" value="1"/>
</dbReference>
<dbReference type="EnsemblBacteria" id="ABF40036">
    <property type="protein sequence ID" value="ABF40036"/>
    <property type="gene ID" value="Acid345_1033"/>
</dbReference>
<evidence type="ECO:0000256" key="1">
    <source>
        <dbReference type="ARBA" id="ARBA00007125"/>
    </source>
</evidence>
<feature type="domain" description="Ppx/GppA phosphatase C-terminal" evidence="7">
    <location>
        <begin position="316"/>
        <end position="464"/>
    </location>
</feature>
<feature type="domain" description="Ppx/GppA phosphatase N-terminal" evidence="6">
    <location>
        <begin position="22"/>
        <end position="301"/>
    </location>
</feature>
<evidence type="ECO:0000256" key="2">
    <source>
        <dbReference type="ARBA" id="ARBA00012451"/>
    </source>
</evidence>
<name>Q1ISW4_KORVE</name>
<organism evidence="8 9">
    <name type="scientific">Koribacter versatilis (strain Ellin345)</name>
    <dbReference type="NCBI Taxonomy" id="204669"/>
    <lineage>
        <taxon>Bacteria</taxon>
        <taxon>Pseudomonadati</taxon>
        <taxon>Acidobacteriota</taxon>
        <taxon>Terriglobia</taxon>
        <taxon>Terriglobales</taxon>
        <taxon>Candidatus Korobacteraceae</taxon>
        <taxon>Candidatus Korobacter</taxon>
    </lineage>
</organism>
<evidence type="ECO:0000256" key="5">
    <source>
        <dbReference type="ARBA" id="ARBA00047607"/>
    </source>
</evidence>
<accession>Q1ISW4</accession>
<dbReference type="eggNOG" id="COG0248">
    <property type="taxonomic scope" value="Bacteria"/>
</dbReference>
<dbReference type="Pfam" id="PF21447">
    <property type="entry name" value="Ppx-GppA_III"/>
    <property type="match status" value="1"/>
</dbReference>
<dbReference type="InterPro" id="IPR003695">
    <property type="entry name" value="Ppx_GppA_N"/>
</dbReference>
<dbReference type="InterPro" id="IPR043129">
    <property type="entry name" value="ATPase_NBD"/>
</dbReference>
<dbReference type="STRING" id="204669.Acid345_1033"/>
<reference evidence="8 9" key="1">
    <citation type="journal article" date="2009" name="Appl. Environ. Microbiol.">
        <title>Three genomes from the phylum Acidobacteria provide insight into the lifestyles of these microorganisms in soils.</title>
        <authorList>
            <person name="Ward N.L."/>
            <person name="Challacombe J.F."/>
            <person name="Janssen P.H."/>
            <person name="Henrissat B."/>
            <person name="Coutinho P.M."/>
            <person name="Wu M."/>
            <person name="Xie G."/>
            <person name="Haft D.H."/>
            <person name="Sait M."/>
            <person name="Badger J."/>
            <person name="Barabote R.D."/>
            <person name="Bradley B."/>
            <person name="Brettin T.S."/>
            <person name="Brinkac L.M."/>
            <person name="Bruce D."/>
            <person name="Creasy T."/>
            <person name="Daugherty S.C."/>
            <person name="Davidsen T.M."/>
            <person name="DeBoy R.T."/>
            <person name="Detter J.C."/>
            <person name="Dodson R.J."/>
            <person name="Durkin A.S."/>
            <person name="Ganapathy A."/>
            <person name="Gwinn-Giglio M."/>
            <person name="Han C.S."/>
            <person name="Khouri H."/>
            <person name="Kiss H."/>
            <person name="Kothari S.P."/>
            <person name="Madupu R."/>
            <person name="Nelson K.E."/>
            <person name="Nelson W.C."/>
            <person name="Paulsen I."/>
            <person name="Penn K."/>
            <person name="Ren Q."/>
            <person name="Rosovitz M.J."/>
            <person name="Selengut J.D."/>
            <person name="Shrivastava S."/>
            <person name="Sullivan S.A."/>
            <person name="Tapia R."/>
            <person name="Thompson L.S."/>
            <person name="Watkins K.L."/>
            <person name="Yang Q."/>
            <person name="Yu C."/>
            <person name="Zafar N."/>
            <person name="Zhou L."/>
            <person name="Kuske C.R."/>
        </authorList>
    </citation>
    <scope>NUCLEOTIDE SEQUENCE [LARGE SCALE GENOMIC DNA]</scope>
    <source>
        <strain evidence="8 9">Ellin345</strain>
    </source>
</reference>
<dbReference type="Proteomes" id="UP000002432">
    <property type="component" value="Chromosome"/>
</dbReference>
<evidence type="ECO:0000259" key="6">
    <source>
        <dbReference type="Pfam" id="PF02541"/>
    </source>
</evidence>
<dbReference type="InterPro" id="IPR050273">
    <property type="entry name" value="GppA/Ppx_hydrolase"/>
</dbReference>
<dbReference type="EC" id="3.6.1.11" evidence="2"/>
<gene>
    <name evidence="8" type="ordered locus">Acid345_1033</name>
</gene>
<evidence type="ECO:0000256" key="4">
    <source>
        <dbReference type="ARBA" id="ARBA00022801"/>
    </source>
</evidence>
<dbReference type="SUPFAM" id="SSF53067">
    <property type="entry name" value="Actin-like ATPase domain"/>
    <property type="match status" value="2"/>
</dbReference>
<comment type="catalytic activity">
    <reaction evidence="5">
        <text>[phosphate](n) + H2O = [phosphate](n-1) + phosphate + H(+)</text>
        <dbReference type="Rhea" id="RHEA:21528"/>
        <dbReference type="Rhea" id="RHEA-COMP:9859"/>
        <dbReference type="Rhea" id="RHEA-COMP:14279"/>
        <dbReference type="ChEBI" id="CHEBI:15377"/>
        <dbReference type="ChEBI" id="CHEBI:15378"/>
        <dbReference type="ChEBI" id="CHEBI:16838"/>
        <dbReference type="ChEBI" id="CHEBI:43474"/>
        <dbReference type="EC" id="3.6.1.11"/>
    </reaction>
</comment>
<dbReference type="Gene3D" id="3.30.420.150">
    <property type="entry name" value="Exopolyphosphatase. Domain 2"/>
    <property type="match status" value="1"/>
</dbReference>
<dbReference type="GO" id="GO:0006793">
    <property type="term" value="P:phosphorus metabolic process"/>
    <property type="evidence" value="ECO:0007669"/>
    <property type="project" value="InterPro"/>
</dbReference>
<keyword evidence="9" id="KW-1185">Reference proteome</keyword>
<comment type="similarity">
    <text evidence="1">Belongs to the GppA/Ppx family.</text>
</comment>
<proteinExistence type="inferred from homology"/>
<evidence type="ECO:0000313" key="9">
    <source>
        <dbReference type="Proteomes" id="UP000002432"/>
    </source>
</evidence>
<dbReference type="NCBIfam" id="TIGR03706">
    <property type="entry name" value="exo_poly_only"/>
    <property type="match status" value="1"/>
</dbReference>
<dbReference type="AlphaFoldDB" id="Q1ISW4"/>
<dbReference type="CDD" id="cd24006">
    <property type="entry name" value="ASKHA_NBD_PPX_GppA"/>
    <property type="match status" value="1"/>
</dbReference>
<dbReference type="EMBL" id="CP000360">
    <property type="protein sequence ID" value="ABF40036.1"/>
    <property type="molecule type" value="Genomic_DNA"/>
</dbReference>
<dbReference type="Gene3D" id="1.10.3210.10">
    <property type="entry name" value="Hypothetical protein af1432"/>
    <property type="match status" value="1"/>
</dbReference>
<evidence type="ECO:0000259" key="7">
    <source>
        <dbReference type="Pfam" id="PF21447"/>
    </source>
</evidence>
<dbReference type="OrthoDB" id="9807195at2"/>
<keyword evidence="4" id="KW-0378">Hydrolase</keyword>
<evidence type="ECO:0000256" key="3">
    <source>
        <dbReference type="ARBA" id="ARBA00020416"/>
    </source>
</evidence>
<dbReference type="GO" id="GO:0004309">
    <property type="term" value="F:exopolyphosphatase activity"/>
    <property type="evidence" value="ECO:0007669"/>
    <property type="project" value="UniProtKB-EC"/>
</dbReference>
<dbReference type="InterPro" id="IPR030673">
    <property type="entry name" value="PyroPPase_GppA_Ppx"/>
</dbReference>